<accession>A0A517ZXX3</accession>
<evidence type="ECO:0000256" key="3">
    <source>
        <dbReference type="ARBA" id="ARBA00022729"/>
    </source>
</evidence>
<dbReference type="PANTHER" id="PTHR33376">
    <property type="match status" value="1"/>
</dbReference>
<organism evidence="5 6">
    <name type="scientific">Symmachiella dynata</name>
    <dbReference type="NCBI Taxonomy" id="2527995"/>
    <lineage>
        <taxon>Bacteria</taxon>
        <taxon>Pseudomonadati</taxon>
        <taxon>Planctomycetota</taxon>
        <taxon>Planctomycetia</taxon>
        <taxon>Planctomycetales</taxon>
        <taxon>Planctomycetaceae</taxon>
        <taxon>Symmachiella</taxon>
    </lineage>
</organism>
<dbReference type="Proteomes" id="UP000319383">
    <property type="component" value="Chromosome"/>
</dbReference>
<evidence type="ECO:0000313" key="5">
    <source>
        <dbReference type="EMBL" id="QDU47332.1"/>
    </source>
</evidence>
<dbReference type="Pfam" id="PF03480">
    <property type="entry name" value="DctP"/>
    <property type="match status" value="1"/>
</dbReference>
<evidence type="ECO:0000256" key="2">
    <source>
        <dbReference type="ARBA" id="ARBA00022448"/>
    </source>
</evidence>
<feature type="chain" id="PRO_5021870614" evidence="4">
    <location>
        <begin position="32"/>
        <end position="357"/>
    </location>
</feature>
<feature type="signal peptide" evidence="4">
    <location>
        <begin position="1"/>
        <end position="31"/>
    </location>
</feature>
<dbReference type="InterPro" id="IPR038404">
    <property type="entry name" value="TRAP_DctP_sf"/>
</dbReference>
<protein>
    <submittedName>
        <fullName evidence="5">2,3-diketo-L-gulonate-binding periplasmic protein YiaO</fullName>
    </submittedName>
</protein>
<dbReference type="AlphaFoldDB" id="A0A517ZXX3"/>
<reference evidence="5 6" key="1">
    <citation type="submission" date="2019-02" db="EMBL/GenBank/DDBJ databases">
        <title>Deep-cultivation of Planctomycetes and their phenomic and genomic characterization uncovers novel biology.</title>
        <authorList>
            <person name="Wiegand S."/>
            <person name="Jogler M."/>
            <person name="Boedeker C."/>
            <person name="Pinto D."/>
            <person name="Vollmers J."/>
            <person name="Rivas-Marin E."/>
            <person name="Kohn T."/>
            <person name="Peeters S.H."/>
            <person name="Heuer A."/>
            <person name="Rast P."/>
            <person name="Oberbeckmann S."/>
            <person name="Bunk B."/>
            <person name="Jeske O."/>
            <person name="Meyerdierks A."/>
            <person name="Storesund J.E."/>
            <person name="Kallscheuer N."/>
            <person name="Luecker S."/>
            <person name="Lage O.M."/>
            <person name="Pohl T."/>
            <person name="Merkel B.J."/>
            <person name="Hornburger P."/>
            <person name="Mueller R.-W."/>
            <person name="Bruemmer F."/>
            <person name="Labrenz M."/>
            <person name="Spormann A.M."/>
            <person name="Op den Camp H."/>
            <person name="Overmann J."/>
            <person name="Amann R."/>
            <person name="Jetten M.S.M."/>
            <person name="Mascher T."/>
            <person name="Medema M.H."/>
            <person name="Devos D.P."/>
            <person name="Kaster A.-K."/>
            <person name="Ovreas L."/>
            <person name="Rohde M."/>
            <person name="Galperin M.Y."/>
            <person name="Jogler C."/>
        </authorList>
    </citation>
    <scope>NUCLEOTIDE SEQUENCE [LARGE SCALE GENOMIC DNA]</scope>
    <source>
        <strain evidence="5 6">Mal52</strain>
    </source>
</reference>
<gene>
    <name evidence="5" type="primary">yiaO</name>
    <name evidence="5" type="ORF">Mal52_58610</name>
</gene>
<dbReference type="InterPro" id="IPR018389">
    <property type="entry name" value="DctP_fam"/>
</dbReference>
<sequence length="357" mass="40522" precursor="true">MNMSAAKLIRVRWLLAILPCVAMLCSCGRPAAEQSSKPIQWRFAIEETIGSVQHEYALKFKELIESRSQGAIEVTIYPYGTLGTSDQITELVDMGVIQFAMASPGHLGKLIPEVQVFLLHFVFSDDEEINNQVLNDNPELRRTFDELYARKRLKLLSIYSEGWQVWTTKKPIRTPEDFRGVKMRVMTSPLLLAAYAAYGASPTPLPYSEVYSALQLNMIDGQENPVFAIQEMSFYEVTDWMIFAKQSPFITTSVTNLEFFQGLPAEQQELVLETVDELNGYILDVQRDFNRDRLELIRENKPGLNIVSDLTAEQREAFRGASQSVREQFVELAGPEGQRLLDELIRAIKAAEAKRAQ</sequence>
<dbReference type="Gene3D" id="3.40.190.170">
    <property type="entry name" value="Bacterial extracellular solute-binding protein, family 7"/>
    <property type="match status" value="1"/>
</dbReference>
<evidence type="ECO:0000256" key="1">
    <source>
        <dbReference type="ARBA" id="ARBA00009023"/>
    </source>
</evidence>
<dbReference type="PROSITE" id="PS51257">
    <property type="entry name" value="PROKAR_LIPOPROTEIN"/>
    <property type="match status" value="1"/>
</dbReference>
<name>A0A517ZXX3_9PLAN</name>
<dbReference type="NCBIfam" id="NF037995">
    <property type="entry name" value="TRAP_S1"/>
    <property type="match status" value="1"/>
</dbReference>
<dbReference type="PANTHER" id="PTHR33376:SF7">
    <property type="entry name" value="C4-DICARBOXYLATE-BINDING PROTEIN DCTB"/>
    <property type="match status" value="1"/>
</dbReference>
<evidence type="ECO:0000256" key="4">
    <source>
        <dbReference type="SAM" id="SignalP"/>
    </source>
</evidence>
<dbReference type="GO" id="GO:0055085">
    <property type="term" value="P:transmembrane transport"/>
    <property type="evidence" value="ECO:0007669"/>
    <property type="project" value="InterPro"/>
</dbReference>
<comment type="similarity">
    <text evidence="1">Belongs to the bacterial solute-binding protein 7 family.</text>
</comment>
<keyword evidence="6" id="KW-1185">Reference proteome</keyword>
<dbReference type="CDD" id="cd13668">
    <property type="entry name" value="PBP2_TRAP_UehA_TeaA"/>
    <property type="match status" value="1"/>
</dbReference>
<keyword evidence="2" id="KW-0813">Transport</keyword>
<dbReference type="EMBL" id="CP036276">
    <property type="protein sequence ID" value="QDU47332.1"/>
    <property type="molecule type" value="Genomic_DNA"/>
</dbReference>
<dbReference type="KEGG" id="sdyn:Mal52_58610"/>
<evidence type="ECO:0000313" key="6">
    <source>
        <dbReference type="Proteomes" id="UP000319383"/>
    </source>
</evidence>
<keyword evidence="3 4" id="KW-0732">Signal</keyword>
<proteinExistence type="inferred from homology"/>